<gene>
    <name evidence="2" type="ORF">DFR41_103333</name>
</gene>
<dbReference type="SUPFAM" id="SSF46785">
    <property type="entry name" value="Winged helix' DNA-binding domain"/>
    <property type="match status" value="1"/>
</dbReference>
<dbReference type="PANTHER" id="PTHR33164">
    <property type="entry name" value="TRANSCRIPTIONAL REGULATOR, MARR FAMILY"/>
    <property type="match status" value="1"/>
</dbReference>
<dbReference type="InterPro" id="IPR039422">
    <property type="entry name" value="MarR/SlyA-like"/>
</dbReference>
<evidence type="ECO:0000313" key="2">
    <source>
        <dbReference type="EMBL" id="RDI26176.1"/>
    </source>
</evidence>
<dbReference type="AlphaFoldDB" id="A0A370FMU8"/>
<dbReference type="Gene3D" id="1.10.10.10">
    <property type="entry name" value="Winged helix-like DNA-binding domain superfamily/Winged helix DNA-binding domain"/>
    <property type="match status" value="1"/>
</dbReference>
<protein>
    <submittedName>
        <fullName evidence="2">MarR family transcriptional regulator</fullName>
    </submittedName>
</protein>
<dbReference type="InterPro" id="IPR036390">
    <property type="entry name" value="WH_DNA-bd_sf"/>
</dbReference>
<dbReference type="RefSeq" id="WP_114802746.1">
    <property type="nucleotide sequence ID" value="NZ_QQAV01000003.1"/>
</dbReference>
<name>A0A370FMU8_9BURK</name>
<feature type="domain" description="HTH marR-type" evidence="1">
    <location>
        <begin position="1"/>
        <end position="136"/>
    </location>
</feature>
<evidence type="ECO:0000313" key="3">
    <source>
        <dbReference type="Proteomes" id="UP000255265"/>
    </source>
</evidence>
<dbReference type="GO" id="GO:0006950">
    <property type="term" value="P:response to stress"/>
    <property type="evidence" value="ECO:0007669"/>
    <property type="project" value="TreeGrafter"/>
</dbReference>
<dbReference type="PANTHER" id="PTHR33164:SF95">
    <property type="entry name" value="TRANSCRIPTIONAL REGULATOR"/>
    <property type="match status" value="1"/>
</dbReference>
<sequence>MSYRLDEQVGFLLRVLYQRNAELLTQALDGLTPTQWAVISMLAQVQECSQNLLGRMTAMDAATIKGVADRLAARGLVQFQDDPAHRRRVLVSLTPEGLALYDRLADAAAGVSDATLSRLSPAQAAKLVQLLKLAAG</sequence>
<reference evidence="2 3" key="1">
    <citation type="submission" date="2018-07" db="EMBL/GenBank/DDBJ databases">
        <title>Genomic Encyclopedia of Type Strains, Phase IV (KMG-IV): sequencing the most valuable type-strain genomes for metagenomic binning, comparative biology and taxonomic classification.</title>
        <authorList>
            <person name="Goeker M."/>
        </authorList>
    </citation>
    <scope>NUCLEOTIDE SEQUENCE [LARGE SCALE GENOMIC DNA]</scope>
    <source>
        <strain evidence="2 3">DSM 21352</strain>
    </source>
</reference>
<evidence type="ECO:0000259" key="1">
    <source>
        <dbReference type="PROSITE" id="PS50995"/>
    </source>
</evidence>
<dbReference type="InterPro" id="IPR000835">
    <property type="entry name" value="HTH_MarR-typ"/>
</dbReference>
<proteinExistence type="predicted"/>
<keyword evidence="3" id="KW-1185">Reference proteome</keyword>
<dbReference type="Pfam" id="PF12802">
    <property type="entry name" value="MarR_2"/>
    <property type="match status" value="1"/>
</dbReference>
<dbReference type="OrthoDB" id="4549026at2"/>
<dbReference type="GO" id="GO:0003700">
    <property type="term" value="F:DNA-binding transcription factor activity"/>
    <property type="evidence" value="ECO:0007669"/>
    <property type="project" value="InterPro"/>
</dbReference>
<dbReference type="PROSITE" id="PS50995">
    <property type="entry name" value="HTH_MARR_2"/>
    <property type="match status" value="1"/>
</dbReference>
<dbReference type="Proteomes" id="UP000255265">
    <property type="component" value="Unassembled WGS sequence"/>
</dbReference>
<dbReference type="InterPro" id="IPR036388">
    <property type="entry name" value="WH-like_DNA-bd_sf"/>
</dbReference>
<dbReference type="SMART" id="SM00347">
    <property type="entry name" value="HTH_MARR"/>
    <property type="match status" value="1"/>
</dbReference>
<dbReference type="EMBL" id="QQAV01000003">
    <property type="protein sequence ID" value="RDI26176.1"/>
    <property type="molecule type" value="Genomic_DNA"/>
</dbReference>
<organism evidence="2 3">
    <name type="scientific">Pseudacidovorax intermedius</name>
    <dbReference type="NCBI Taxonomy" id="433924"/>
    <lineage>
        <taxon>Bacteria</taxon>
        <taxon>Pseudomonadati</taxon>
        <taxon>Pseudomonadota</taxon>
        <taxon>Betaproteobacteria</taxon>
        <taxon>Burkholderiales</taxon>
        <taxon>Comamonadaceae</taxon>
        <taxon>Pseudacidovorax</taxon>
    </lineage>
</organism>
<comment type="caution">
    <text evidence="2">The sequence shown here is derived from an EMBL/GenBank/DDBJ whole genome shotgun (WGS) entry which is preliminary data.</text>
</comment>
<accession>A0A370FMU8</accession>